<protein>
    <submittedName>
        <fullName evidence="2">Uncharacterized protein</fullName>
    </submittedName>
</protein>
<organism evidence="2 3">
    <name type="scientific">Zizania palustris</name>
    <name type="common">Northern wild rice</name>
    <dbReference type="NCBI Taxonomy" id="103762"/>
    <lineage>
        <taxon>Eukaryota</taxon>
        <taxon>Viridiplantae</taxon>
        <taxon>Streptophyta</taxon>
        <taxon>Embryophyta</taxon>
        <taxon>Tracheophyta</taxon>
        <taxon>Spermatophyta</taxon>
        <taxon>Magnoliopsida</taxon>
        <taxon>Liliopsida</taxon>
        <taxon>Poales</taxon>
        <taxon>Poaceae</taxon>
        <taxon>BOP clade</taxon>
        <taxon>Oryzoideae</taxon>
        <taxon>Oryzeae</taxon>
        <taxon>Zizaniinae</taxon>
        <taxon>Zizania</taxon>
    </lineage>
</organism>
<evidence type="ECO:0000313" key="2">
    <source>
        <dbReference type="EMBL" id="KAG8073874.1"/>
    </source>
</evidence>
<dbReference type="AlphaFoldDB" id="A0A8J5SWY9"/>
<sequence length="67" mass="7669">MSAQISPYEGVCIFLHILDNHISARRSKRQNQQPQQFDHSRASSSHPRDRHCNRDTRSGMGRGKSGH</sequence>
<feature type="region of interest" description="Disordered" evidence="1">
    <location>
        <begin position="25"/>
        <end position="67"/>
    </location>
</feature>
<accession>A0A8J5SWY9</accession>
<name>A0A8J5SWY9_ZIZPA</name>
<dbReference type="EMBL" id="JAAALK010000283">
    <property type="protein sequence ID" value="KAG8073874.1"/>
    <property type="molecule type" value="Genomic_DNA"/>
</dbReference>
<reference evidence="2" key="2">
    <citation type="submission" date="2021-02" db="EMBL/GenBank/DDBJ databases">
        <authorList>
            <person name="Kimball J.A."/>
            <person name="Haas M.W."/>
            <person name="Macchietto M."/>
            <person name="Kono T."/>
            <person name="Duquette J."/>
            <person name="Shao M."/>
        </authorList>
    </citation>
    <scope>NUCLEOTIDE SEQUENCE</scope>
    <source>
        <tissue evidence="2">Fresh leaf tissue</tissue>
    </source>
</reference>
<gene>
    <name evidence="2" type="ORF">GUJ93_ZPchr0006g44287</name>
</gene>
<dbReference type="Proteomes" id="UP000729402">
    <property type="component" value="Unassembled WGS sequence"/>
</dbReference>
<reference evidence="2" key="1">
    <citation type="journal article" date="2021" name="bioRxiv">
        <title>Whole Genome Assembly and Annotation of Northern Wild Rice, Zizania palustris L., Supports a Whole Genome Duplication in the Zizania Genus.</title>
        <authorList>
            <person name="Haas M."/>
            <person name="Kono T."/>
            <person name="Macchietto M."/>
            <person name="Millas R."/>
            <person name="McGilp L."/>
            <person name="Shao M."/>
            <person name="Duquette J."/>
            <person name="Hirsch C.N."/>
            <person name="Kimball J."/>
        </authorList>
    </citation>
    <scope>NUCLEOTIDE SEQUENCE</scope>
    <source>
        <tissue evidence="2">Fresh leaf tissue</tissue>
    </source>
</reference>
<feature type="compositionally biased region" description="Basic and acidic residues" evidence="1">
    <location>
        <begin position="38"/>
        <end position="57"/>
    </location>
</feature>
<evidence type="ECO:0000256" key="1">
    <source>
        <dbReference type="SAM" id="MobiDB-lite"/>
    </source>
</evidence>
<comment type="caution">
    <text evidence="2">The sequence shown here is derived from an EMBL/GenBank/DDBJ whole genome shotgun (WGS) entry which is preliminary data.</text>
</comment>
<proteinExistence type="predicted"/>
<keyword evidence="3" id="KW-1185">Reference proteome</keyword>
<evidence type="ECO:0000313" key="3">
    <source>
        <dbReference type="Proteomes" id="UP000729402"/>
    </source>
</evidence>